<name>B8AVJ8_ORYSI</name>
<sequence>MRWGRDRFGWVSLTPLMASGVDEAGGMRAMHERRETTYQEDKKRSIPSVAVDQASTSQVPYILFVLQAEEFCDLVSGGTLLDHVQKVRRQYPEFTICYVTNKLMSFIKRREQNQYNKTTSNSNSWKRPPVEEALCKLATHYARVRSRHCTDEAEVTEHIVGLTYSLANCKFRQVTFDILLANIVPFTHIWKPLTWLSVHANGSNISKGCVDKDRIKKSAWLKSLVAIPGVSPGQAIAIEKKYPSMRSLLNVYMDDSKSVHEKEHLLEDLRLEGPLGDFKRRLGPACSKKVYTILMAQNGAAEVEVDRRGA</sequence>
<evidence type="ECO:0000256" key="3">
    <source>
        <dbReference type="ARBA" id="ARBA00004123"/>
    </source>
</evidence>
<dbReference type="FunFam" id="1.10.150.670:FF:000007">
    <property type="entry name" value="Crossover junction endonuclease EME1B"/>
    <property type="match status" value="1"/>
</dbReference>
<keyword evidence="18" id="KW-0469">Meiosis</keyword>
<dbReference type="PANTHER" id="PTHR21077">
    <property type="entry name" value="EME1 PROTEIN"/>
    <property type="match status" value="1"/>
</dbReference>
<dbReference type="OMA" id="GESEWIR"/>
<accession>B8AVJ8</accession>
<dbReference type="GO" id="GO:0003677">
    <property type="term" value="F:DNA binding"/>
    <property type="evidence" value="ECO:0007669"/>
    <property type="project" value="InterPro"/>
</dbReference>
<evidence type="ECO:0000256" key="6">
    <source>
        <dbReference type="ARBA" id="ARBA00022722"/>
    </source>
</evidence>
<evidence type="ECO:0000256" key="2">
    <source>
        <dbReference type="ARBA" id="ARBA00001946"/>
    </source>
</evidence>
<comment type="subcellular location">
    <subcellularLocation>
        <location evidence="3">Nucleus</location>
    </subcellularLocation>
</comment>
<dbReference type="GO" id="GO:0046872">
    <property type="term" value="F:metal ion binding"/>
    <property type="evidence" value="ECO:0007669"/>
    <property type="project" value="UniProtKB-KW"/>
</dbReference>
<dbReference type="Gramene" id="BGIOSGA017248-TA">
    <property type="protein sequence ID" value="BGIOSGA017248-PA"/>
    <property type="gene ID" value="BGIOSGA017248"/>
</dbReference>
<keyword evidence="19" id="KW-0131">Cell cycle</keyword>
<keyword evidence="6" id="KW-0540">Nuclease</keyword>
<dbReference type="HOGENOM" id="CLU_898304_0_0_1"/>
<evidence type="ECO:0000256" key="5">
    <source>
        <dbReference type="ARBA" id="ARBA00022618"/>
    </source>
</evidence>
<keyword evidence="16" id="KW-0234">DNA repair</keyword>
<protein>
    <recommendedName>
        <fullName evidence="22">ERCC4 domain-containing protein</fullName>
    </recommendedName>
</protein>
<dbReference type="Pfam" id="PF21292">
    <property type="entry name" value="EME1-MUS81_C"/>
    <property type="match status" value="1"/>
</dbReference>
<dbReference type="InterPro" id="IPR047524">
    <property type="entry name" value="XPF_nuclease_EME1_plant/arthr"/>
</dbReference>
<comment type="cofactor">
    <cofactor evidence="2">
        <name>Mg(2+)</name>
        <dbReference type="ChEBI" id="CHEBI:18420"/>
    </cofactor>
</comment>
<dbReference type="InterPro" id="IPR033310">
    <property type="entry name" value="Mms4/EME1/EME2"/>
</dbReference>
<keyword evidence="13" id="KW-0460">Magnesium</keyword>
<keyword evidence="9" id="KW-0227">DNA damage</keyword>
<evidence type="ECO:0000256" key="19">
    <source>
        <dbReference type="ARBA" id="ARBA00023306"/>
    </source>
</evidence>
<evidence type="ECO:0000256" key="8">
    <source>
        <dbReference type="ARBA" id="ARBA00022759"/>
    </source>
</evidence>
<evidence type="ECO:0000313" key="23">
    <source>
        <dbReference type="EMBL" id="EEC78133.1"/>
    </source>
</evidence>
<keyword evidence="14" id="KW-0175">Coiled coil</keyword>
<evidence type="ECO:0000256" key="14">
    <source>
        <dbReference type="ARBA" id="ARBA00023054"/>
    </source>
</evidence>
<comment type="similarity">
    <text evidence="4">Belongs to the EME1/MMS4 family.</text>
</comment>
<dbReference type="STRING" id="39946.B8AVJ8"/>
<dbReference type="GO" id="GO:0051321">
    <property type="term" value="P:meiotic cell cycle"/>
    <property type="evidence" value="ECO:0007669"/>
    <property type="project" value="UniProtKB-KW"/>
</dbReference>
<comment type="function">
    <text evidence="20">Interacts with MUS81 to form a DNA structure-specific endonuclease with substrate preference for branched DNA structures with a 5'-end at the branch nick. Typical substrates include 3'-flap structures, D-loops, replication forks, nicked Holliday junctions and also intact Holliday junctions with a reduced efficiency. May be required in mitosis for the processing of stalled or collapsed replication fork intermediates. Plays a role in DNA repair and in genotoxic stress-induced homologous recombination (HR) in somatic cells. Mediates a subset of meiotic recombination events that are insensitive to crossover interference.</text>
</comment>
<dbReference type="InterPro" id="IPR042530">
    <property type="entry name" value="EME1/EME2_C"/>
</dbReference>
<dbReference type="GO" id="GO:0009411">
    <property type="term" value="P:response to UV"/>
    <property type="evidence" value="ECO:0007669"/>
    <property type="project" value="EnsemblPlants"/>
</dbReference>
<evidence type="ECO:0000256" key="21">
    <source>
        <dbReference type="ARBA" id="ARBA00066032"/>
    </source>
</evidence>
<proteinExistence type="inferred from homology"/>
<dbReference type="AlphaFoldDB" id="B8AVJ8"/>
<keyword evidence="7" id="KW-0479">Metal-binding</keyword>
<dbReference type="Gene3D" id="1.10.150.670">
    <property type="entry name" value="Crossover junction endonuclease EME1, DNA-binding domain"/>
    <property type="match status" value="1"/>
</dbReference>
<dbReference type="CDD" id="cd20083">
    <property type="entry name" value="XPF_nuclease_EME"/>
    <property type="match status" value="1"/>
</dbReference>
<keyword evidence="24" id="KW-1185">Reference proteome</keyword>
<evidence type="ECO:0000259" key="22">
    <source>
        <dbReference type="Pfam" id="PF02732"/>
    </source>
</evidence>
<evidence type="ECO:0000256" key="7">
    <source>
        <dbReference type="ARBA" id="ARBA00022723"/>
    </source>
</evidence>
<dbReference type="Proteomes" id="UP000007015">
    <property type="component" value="Chromosome 4"/>
</dbReference>
<keyword evidence="11" id="KW-0378">Hydrolase</keyword>
<dbReference type="GO" id="GO:0006281">
    <property type="term" value="P:DNA repair"/>
    <property type="evidence" value="ECO:0007669"/>
    <property type="project" value="UniProtKB-KW"/>
</dbReference>
<dbReference type="GO" id="GO:0010332">
    <property type="term" value="P:response to gamma radiation"/>
    <property type="evidence" value="ECO:0007669"/>
    <property type="project" value="EnsemblPlants"/>
</dbReference>
<dbReference type="GO" id="GO:0016787">
    <property type="term" value="F:hydrolase activity"/>
    <property type="evidence" value="ECO:0007669"/>
    <property type="project" value="UniProtKB-KW"/>
</dbReference>
<keyword evidence="8" id="KW-0255">Endonuclease</keyword>
<dbReference type="GO" id="GO:0048476">
    <property type="term" value="C:Holliday junction resolvase complex"/>
    <property type="evidence" value="ECO:0007669"/>
    <property type="project" value="InterPro"/>
</dbReference>
<dbReference type="GO" id="GO:0006310">
    <property type="term" value="P:DNA recombination"/>
    <property type="evidence" value="ECO:0007669"/>
    <property type="project" value="UniProtKB-KW"/>
</dbReference>
<feature type="domain" description="ERCC4" evidence="22">
    <location>
        <begin position="56"/>
        <end position="160"/>
    </location>
</feature>
<evidence type="ECO:0000256" key="13">
    <source>
        <dbReference type="ARBA" id="ARBA00022842"/>
    </source>
</evidence>
<dbReference type="GO" id="GO:0005634">
    <property type="term" value="C:nucleus"/>
    <property type="evidence" value="ECO:0007669"/>
    <property type="project" value="UniProtKB-SubCell"/>
</dbReference>
<gene>
    <name evidence="23" type="ORF">OsI_17682</name>
</gene>
<evidence type="ECO:0000313" key="24">
    <source>
        <dbReference type="Proteomes" id="UP000007015"/>
    </source>
</evidence>
<evidence type="ECO:0000256" key="1">
    <source>
        <dbReference type="ARBA" id="ARBA00001913"/>
    </source>
</evidence>
<dbReference type="EMBL" id="CM000129">
    <property type="protein sequence ID" value="EEC78133.1"/>
    <property type="molecule type" value="Genomic_DNA"/>
</dbReference>
<evidence type="ECO:0000256" key="9">
    <source>
        <dbReference type="ARBA" id="ARBA00022763"/>
    </source>
</evidence>
<evidence type="ECO:0000256" key="4">
    <source>
        <dbReference type="ARBA" id="ARBA00005313"/>
    </source>
</evidence>
<dbReference type="PANTHER" id="PTHR21077:SF5">
    <property type="entry name" value="CROSSOVER JUNCTION ENDONUCLEASE MMS4"/>
    <property type="match status" value="1"/>
</dbReference>
<evidence type="ECO:0000256" key="11">
    <source>
        <dbReference type="ARBA" id="ARBA00022801"/>
    </source>
</evidence>
<comment type="subunit">
    <text evidence="21">Forms a heterodimer with MUS81.</text>
</comment>
<reference evidence="23 24" key="1">
    <citation type="journal article" date="2005" name="PLoS Biol.">
        <title>The genomes of Oryza sativa: a history of duplications.</title>
        <authorList>
            <person name="Yu J."/>
            <person name="Wang J."/>
            <person name="Lin W."/>
            <person name="Li S."/>
            <person name="Li H."/>
            <person name="Zhou J."/>
            <person name="Ni P."/>
            <person name="Dong W."/>
            <person name="Hu S."/>
            <person name="Zeng C."/>
            <person name="Zhang J."/>
            <person name="Zhang Y."/>
            <person name="Li R."/>
            <person name="Xu Z."/>
            <person name="Li S."/>
            <person name="Li X."/>
            <person name="Zheng H."/>
            <person name="Cong L."/>
            <person name="Lin L."/>
            <person name="Yin J."/>
            <person name="Geng J."/>
            <person name="Li G."/>
            <person name="Shi J."/>
            <person name="Liu J."/>
            <person name="Lv H."/>
            <person name="Li J."/>
            <person name="Wang J."/>
            <person name="Deng Y."/>
            <person name="Ran L."/>
            <person name="Shi X."/>
            <person name="Wang X."/>
            <person name="Wu Q."/>
            <person name="Li C."/>
            <person name="Ren X."/>
            <person name="Wang J."/>
            <person name="Wang X."/>
            <person name="Li D."/>
            <person name="Liu D."/>
            <person name="Zhang X."/>
            <person name="Ji Z."/>
            <person name="Zhao W."/>
            <person name="Sun Y."/>
            <person name="Zhang Z."/>
            <person name="Bao J."/>
            <person name="Han Y."/>
            <person name="Dong L."/>
            <person name="Ji J."/>
            <person name="Chen P."/>
            <person name="Wu S."/>
            <person name="Liu J."/>
            <person name="Xiao Y."/>
            <person name="Bu D."/>
            <person name="Tan J."/>
            <person name="Yang L."/>
            <person name="Ye C."/>
            <person name="Zhang J."/>
            <person name="Xu J."/>
            <person name="Zhou Y."/>
            <person name="Yu Y."/>
            <person name="Zhang B."/>
            <person name="Zhuang S."/>
            <person name="Wei H."/>
            <person name="Liu B."/>
            <person name="Lei M."/>
            <person name="Yu H."/>
            <person name="Li Y."/>
            <person name="Xu H."/>
            <person name="Wei S."/>
            <person name="He X."/>
            <person name="Fang L."/>
            <person name="Zhang Z."/>
            <person name="Zhang Y."/>
            <person name="Huang X."/>
            <person name="Su Z."/>
            <person name="Tong W."/>
            <person name="Li J."/>
            <person name="Tong Z."/>
            <person name="Li S."/>
            <person name="Ye J."/>
            <person name="Wang L."/>
            <person name="Fang L."/>
            <person name="Lei T."/>
            <person name="Chen C."/>
            <person name="Chen H."/>
            <person name="Xu Z."/>
            <person name="Li H."/>
            <person name="Huang H."/>
            <person name="Zhang F."/>
            <person name="Xu H."/>
            <person name="Li N."/>
            <person name="Zhao C."/>
            <person name="Li S."/>
            <person name="Dong L."/>
            <person name="Huang Y."/>
            <person name="Li L."/>
            <person name="Xi Y."/>
            <person name="Qi Q."/>
            <person name="Li W."/>
            <person name="Zhang B."/>
            <person name="Hu W."/>
            <person name="Zhang Y."/>
            <person name="Tian X."/>
            <person name="Jiao Y."/>
            <person name="Liang X."/>
            <person name="Jin J."/>
            <person name="Gao L."/>
            <person name="Zheng W."/>
            <person name="Hao B."/>
            <person name="Liu S."/>
            <person name="Wang W."/>
            <person name="Yuan L."/>
            <person name="Cao M."/>
            <person name="McDermott J."/>
            <person name="Samudrala R."/>
            <person name="Wang J."/>
            <person name="Wong G.K."/>
            <person name="Yang H."/>
        </authorList>
    </citation>
    <scope>NUCLEOTIDE SEQUENCE [LARGE SCALE GENOMIC DNA]</scope>
    <source>
        <strain evidence="24">cv. 93-11</strain>
    </source>
</reference>
<dbReference type="Gene3D" id="3.40.50.10130">
    <property type="match status" value="1"/>
</dbReference>
<comment type="cofactor">
    <cofactor evidence="1">
        <name>Ca(2+)</name>
        <dbReference type="ChEBI" id="CHEBI:29108"/>
    </cofactor>
</comment>
<evidence type="ECO:0000256" key="18">
    <source>
        <dbReference type="ARBA" id="ARBA00023254"/>
    </source>
</evidence>
<evidence type="ECO:0000256" key="15">
    <source>
        <dbReference type="ARBA" id="ARBA00023172"/>
    </source>
</evidence>
<keyword evidence="15" id="KW-0233">DNA recombination</keyword>
<organism evidence="23 24">
    <name type="scientific">Oryza sativa subsp. indica</name>
    <name type="common">Rice</name>
    <dbReference type="NCBI Taxonomy" id="39946"/>
    <lineage>
        <taxon>Eukaryota</taxon>
        <taxon>Viridiplantae</taxon>
        <taxon>Streptophyta</taxon>
        <taxon>Embryophyta</taxon>
        <taxon>Tracheophyta</taxon>
        <taxon>Spermatophyta</taxon>
        <taxon>Magnoliopsida</taxon>
        <taxon>Liliopsida</taxon>
        <taxon>Poales</taxon>
        <taxon>Poaceae</taxon>
        <taxon>BOP clade</taxon>
        <taxon>Oryzoideae</taxon>
        <taxon>Oryzeae</taxon>
        <taxon>Oryzinae</taxon>
        <taxon>Oryza</taxon>
        <taxon>Oryza sativa</taxon>
    </lineage>
</organism>
<keyword evidence="17" id="KW-0539">Nucleus</keyword>
<keyword evidence="5" id="KW-0132">Cell division</keyword>
<keyword evidence="12" id="KW-0106">Calcium</keyword>
<evidence type="ECO:0000256" key="17">
    <source>
        <dbReference type="ARBA" id="ARBA00023242"/>
    </source>
</evidence>
<keyword evidence="10" id="KW-0498">Mitosis</keyword>
<evidence type="ECO:0000256" key="16">
    <source>
        <dbReference type="ARBA" id="ARBA00023204"/>
    </source>
</evidence>
<dbReference type="Pfam" id="PF02732">
    <property type="entry name" value="ERCC4"/>
    <property type="match status" value="1"/>
</dbReference>
<dbReference type="GO" id="GO:0004519">
    <property type="term" value="F:endonuclease activity"/>
    <property type="evidence" value="ECO:0007669"/>
    <property type="project" value="UniProtKB-KW"/>
</dbReference>
<dbReference type="InterPro" id="IPR006166">
    <property type="entry name" value="ERCC4_domain"/>
</dbReference>
<dbReference type="GO" id="GO:0009644">
    <property type="term" value="P:response to high light intensity"/>
    <property type="evidence" value="ECO:0007669"/>
    <property type="project" value="EnsemblPlants"/>
</dbReference>
<dbReference type="GO" id="GO:0051301">
    <property type="term" value="P:cell division"/>
    <property type="evidence" value="ECO:0007669"/>
    <property type="project" value="UniProtKB-KW"/>
</dbReference>
<evidence type="ECO:0000256" key="10">
    <source>
        <dbReference type="ARBA" id="ARBA00022776"/>
    </source>
</evidence>
<evidence type="ECO:0000256" key="20">
    <source>
        <dbReference type="ARBA" id="ARBA00059712"/>
    </source>
</evidence>
<evidence type="ECO:0000256" key="12">
    <source>
        <dbReference type="ARBA" id="ARBA00022837"/>
    </source>
</evidence>